<keyword evidence="3 7" id="KW-0507">mRNA processing</keyword>
<evidence type="ECO:0000256" key="4">
    <source>
        <dbReference type="ARBA" id="ARBA00022728"/>
    </source>
</evidence>
<name>A0ABU6W6H2_9FABA</name>
<keyword evidence="8" id="KW-0812">Transmembrane</keyword>
<gene>
    <name evidence="9" type="ORF">PIB30_018687</name>
</gene>
<comment type="subunit">
    <text evidence="7">Associated with the spliceosome.</text>
</comment>
<reference evidence="9 10" key="1">
    <citation type="journal article" date="2023" name="Plants (Basel)">
        <title>Bridging the Gap: Combining Genomics and Transcriptomics Approaches to Understand Stylosanthes scabra, an Orphan Legume from the Brazilian Caatinga.</title>
        <authorList>
            <person name="Ferreira-Neto J.R.C."/>
            <person name="da Silva M.D."/>
            <person name="Binneck E."/>
            <person name="de Melo N.F."/>
            <person name="da Silva R.H."/>
            <person name="de Melo A.L.T.M."/>
            <person name="Pandolfi V."/>
            <person name="Bustamante F.O."/>
            <person name="Brasileiro-Vidal A.C."/>
            <person name="Benko-Iseppon A.M."/>
        </authorList>
    </citation>
    <scope>NUCLEOTIDE SEQUENCE [LARGE SCALE GENOMIC DNA]</scope>
    <source>
        <tissue evidence="9">Leaves</tissue>
    </source>
</reference>
<evidence type="ECO:0000313" key="10">
    <source>
        <dbReference type="Proteomes" id="UP001341840"/>
    </source>
</evidence>
<dbReference type="Proteomes" id="UP001341840">
    <property type="component" value="Unassembled WGS sequence"/>
</dbReference>
<comment type="caution">
    <text evidence="9">The sequence shown here is derived from an EMBL/GenBank/DDBJ whole genome shotgun (WGS) entry which is preliminary data.</text>
</comment>
<keyword evidence="4 7" id="KW-0747">Spliceosome</keyword>
<evidence type="ECO:0000256" key="6">
    <source>
        <dbReference type="ARBA" id="ARBA00023242"/>
    </source>
</evidence>
<accession>A0ABU6W6H2</accession>
<comment type="function">
    <text evidence="7">Involved in pre-mRNA splicing.</text>
</comment>
<evidence type="ECO:0000256" key="3">
    <source>
        <dbReference type="ARBA" id="ARBA00022664"/>
    </source>
</evidence>
<evidence type="ECO:0000256" key="2">
    <source>
        <dbReference type="ARBA" id="ARBA00007203"/>
    </source>
</evidence>
<dbReference type="PANTHER" id="PTHR12942:SF2">
    <property type="entry name" value="PRE-MRNA-SPLICING FACTOR SLU7"/>
    <property type="match status" value="1"/>
</dbReference>
<dbReference type="InterPro" id="IPR039974">
    <property type="entry name" value="Splicing_factor_SLU7"/>
</dbReference>
<evidence type="ECO:0000256" key="5">
    <source>
        <dbReference type="ARBA" id="ARBA00023187"/>
    </source>
</evidence>
<protein>
    <recommendedName>
        <fullName evidence="7">Pre-mRNA-splicing factor SLU7</fullName>
    </recommendedName>
</protein>
<evidence type="ECO:0000256" key="7">
    <source>
        <dbReference type="RuleBase" id="RU367071"/>
    </source>
</evidence>
<evidence type="ECO:0000313" key="9">
    <source>
        <dbReference type="EMBL" id="MED6181354.1"/>
    </source>
</evidence>
<dbReference type="PANTHER" id="PTHR12942">
    <property type="entry name" value="STEP II SPLICING FACTOR SLU7"/>
    <property type="match status" value="1"/>
</dbReference>
<evidence type="ECO:0000256" key="1">
    <source>
        <dbReference type="ARBA" id="ARBA00004123"/>
    </source>
</evidence>
<dbReference type="EMBL" id="JASCZI010181299">
    <property type="protein sequence ID" value="MED6181354.1"/>
    <property type="molecule type" value="Genomic_DNA"/>
</dbReference>
<proteinExistence type="inferred from homology"/>
<keyword evidence="10" id="KW-1185">Reference proteome</keyword>
<feature type="transmembrane region" description="Helical" evidence="8">
    <location>
        <begin position="246"/>
        <end position="268"/>
    </location>
</feature>
<comment type="subcellular location">
    <subcellularLocation>
        <location evidence="1 7">Nucleus</location>
    </subcellularLocation>
</comment>
<keyword evidence="5 7" id="KW-0508">mRNA splicing</keyword>
<evidence type="ECO:0000256" key="8">
    <source>
        <dbReference type="SAM" id="Phobius"/>
    </source>
</evidence>
<organism evidence="9 10">
    <name type="scientific">Stylosanthes scabra</name>
    <dbReference type="NCBI Taxonomy" id="79078"/>
    <lineage>
        <taxon>Eukaryota</taxon>
        <taxon>Viridiplantae</taxon>
        <taxon>Streptophyta</taxon>
        <taxon>Embryophyta</taxon>
        <taxon>Tracheophyta</taxon>
        <taxon>Spermatophyta</taxon>
        <taxon>Magnoliopsida</taxon>
        <taxon>eudicotyledons</taxon>
        <taxon>Gunneridae</taxon>
        <taxon>Pentapetalae</taxon>
        <taxon>rosids</taxon>
        <taxon>fabids</taxon>
        <taxon>Fabales</taxon>
        <taxon>Fabaceae</taxon>
        <taxon>Papilionoideae</taxon>
        <taxon>50 kb inversion clade</taxon>
        <taxon>dalbergioids sensu lato</taxon>
        <taxon>Dalbergieae</taxon>
        <taxon>Pterocarpus clade</taxon>
        <taxon>Stylosanthes</taxon>
    </lineage>
</organism>
<keyword evidence="8" id="KW-1133">Transmembrane helix</keyword>
<sequence length="308" mass="33559">MHNINYKKVSNFTVLIDSCVANCNGFQVQGGPSKRIELEGAQKARLAPAEVDEDDKEINPHIPQYMSSAPSYLNAERPAAEVLRRLSKLRDTFVSAENFMRLQNAETRLKELKSALKALGREATAFMLSFEEQKQKRKVREPSHNNPMGAKAHYVIIRNINANVIVDAIGASNGFHGNLVDEGEWQARRFSSLLSPFTGAATATASPLSRHPVFFSSRHPLLPRRDSGAAAGLPPTSLCDSVSVSIFFFADLSSSLFFVVIVIVVVVVSDCWGCRYSGDCCCGDGGVGGCAVGDGGRLRMISCVLFER</sequence>
<keyword evidence="8" id="KW-0472">Membrane</keyword>
<comment type="similarity">
    <text evidence="2 7">Belongs to the SLU7 family.</text>
</comment>
<keyword evidence="6 7" id="KW-0539">Nucleus</keyword>